<evidence type="ECO:0000259" key="1">
    <source>
        <dbReference type="Pfam" id="PF23069"/>
    </source>
</evidence>
<proteinExistence type="predicted"/>
<dbReference type="OrthoDB" id="9979716at2759"/>
<sequence length="220" mass="25399">RFRYEACPELPNYETHADELECIAHWNSFGVEFFAVRITNSSITGSNIIFRCLIHQRTAFGGRMGISADSSCNELTDLTYASTRIEYMQDKWIETMNGVNHTISQCLKMENIGNVRKMVVYKTTPQCTNGYQCIKVIYQLLWVHFPRKVITVEMICYYHCHAMIPNSAIANQAWIVCGLLKWHTSLCYSIVIYLALYEEFHSIICSSTKEMEREVSVLCS</sequence>
<name>A0A3P7K6S3_ONCOC</name>
<evidence type="ECO:0000313" key="2">
    <source>
        <dbReference type="EMBL" id="VDM96939.1"/>
    </source>
</evidence>
<dbReference type="PANTHER" id="PTHR22255:SF9">
    <property type="entry name" value="LP06548P"/>
    <property type="match status" value="1"/>
</dbReference>
<evidence type="ECO:0000313" key="3">
    <source>
        <dbReference type="Proteomes" id="UP000271087"/>
    </source>
</evidence>
<accession>A0A3P7K6S3</accession>
<feature type="non-terminal residue" evidence="2">
    <location>
        <position position="1"/>
    </location>
</feature>
<organism evidence="2 3">
    <name type="scientific">Onchocerca ochengi</name>
    <name type="common">Filarial nematode worm</name>
    <dbReference type="NCBI Taxonomy" id="42157"/>
    <lineage>
        <taxon>Eukaryota</taxon>
        <taxon>Metazoa</taxon>
        <taxon>Ecdysozoa</taxon>
        <taxon>Nematoda</taxon>
        <taxon>Chromadorea</taxon>
        <taxon>Rhabditida</taxon>
        <taxon>Spirurina</taxon>
        <taxon>Spiruromorpha</taxon>
        <taxon>Filarioidea</taxon>
        <taxon>Onchocercidae</taxon>
        <taxon>Onchocerca</taxon>
    </lineage>
</organism>
<dbReference type="PANTHER" id="PTHR22255">
    <property type="entry name" value="LP06548P"/>
    <property type="match status" value="1"/>
</dbReference>
<dbReference type="EMBL" id="UYRW01008680">
    <property type="protein sequence ID" value="VDM96939.1"/>
    <property type="molecule type" value="Genomic_DNA"/>
</dbReference>
<dbReference type="InterPro" id="IPR055470">
    <property type="entry name" value="DUF7042"/>
</dbReference>
<feature type="domain" description="DUF7042" evidence="1">
    <location>
        <begin position="1"/>
        <end position="88"/>
    </location>
</feature>
<gene>
    <name evidence="2" type="ORF">NOO_LOCUS11740</name>
</gene>
<reference evidence="2 3" key="1">
    <citation type="submission" date="2018-08" db="EMBL/GenBank/DDBJ databases">
        <authorList>
            <person name="Laetsch R D."/>
            <person name="Stevens L."/>
            <person name="Kumar S."/>
            <person name="Blaxter L. M."/>
        </authorList>
    </citation>
    <scope>NUCLEOTIDE SEQUENCE [LARGE SCALE GENOMIC DNA]</scope>
</reference>
<dbReference type="Proteomes" id="UP000271087">
    <property type="component" value="Unassembled WGS sequence"/>
</dbReference>
<dbReference type="Pfam" id="PF23069">
    <property type="entry name" value="DUF7042"/>
    <property type="match status" value="1"/>
</dbReference>
<keyword evidence="3" id="KW-1185">Reference proteome</keyword>
<dbReference type="AlphaFoldDB" id="A0A3P7K6S3"/>
<protein>
    <recommendedName>
        <fullName evidence="1">DUF7042 domain-containing protein</fullName>
    </recommendedName>
</protein>